<keyword evidence="6" id="KW-0687">Ribonucleoprotein</keyword>
<keyword evidence="3" id="KW-0809">Transit peptide</keyword>
<proteinExistence type="inferred from homology"/>
<comment type="subcellular location">
    <subcellularLocation>
        <location evidence="1">Mitochondrion</location>
    </subcellularLocation>
</comment>
<evidence type="ECO:0000256" key="2">
    <source>
        <dbReference type="ARBA" id="ARBA00009863"/>
    </source>
</evidence>
<dbReference type="PRINTS" id="PR01716">
    <property type="entry name" value="DEATHASSOCP3"/>
</dbReference>
<comment type="similarity">
    <text evidence="2">Belongs to the mitochondrion-specific ribosomal protein mS29 family.</text>
</comment>
<evidence type="ECO:0000256" key="5">
    <source>
        <dbReference type="ARBA" id="ARBA00023128"/>
    </source>
</evidence>
<dbReference type="InterPro" id="IPR008092">
    <property type="entry name" value="Ribosomal_mS29_met"/>
</dbReference>
<dbReference type="Proteomes" id="UP000678499">
    <property type="component" value="Unassembled WGS sequence"/>
</dbReference>
<gene>
    <name evidence="8" type="ORF">NMOB1V02_LOCUS567</name>
</gene>
<dbReference type="GO" id="GO:0006915">
    <property type="term" value="P:apoptotic process"/>
    <property type="evidence" value="ECO:0007669"/>
    <property type="project" value="InterPro"/>
</dbReference>
<dbReference type="GO" id="GO:0005763">
    <property type="term" value="C:mitochondrial small ribosomal subunit"/>
    <property type="evidence" value="ECO:0007669"/>
    <property type="project" value="TreeGrafter"/>
</dbReference>
<dbReference type="GO" id="GO:0003735">
    <property type="term" value="F:structural constituent of ribosome"/>
    <property type="evidence" value="ECO:0007669"/>
    <property type="project" value="TreeGrafter"/>
</dbReference>
<evidence type="ECO:0000256" key="1">
    <source>
        <dbReference type="ARBA" id="ARBA00004173"/>
    </source>
</evidence>
<dbReference type="OrthoDB" id="274828at2759"/>
<dbReference type="PANTHER" id="PTHR12810:SF0">
    <property type="entry name" value="SMALL RIBOSOMAL SUBUNIT PROTEIN MS29"/>
    <property type="match status" value="1"/>
</dbReference>
<dbReference type="InterPro" id="IPR019368">
    <property type="entry name" value="Ribosomal_mS29"/>
</dbReference>
<evidence type="ECO:0000256" key="4">
    <source>
        <dbReference type="ARBA" id="ARBA00022980"/>
    </source>
</evidence>
<evidence type="ECO:0000313" key="9">
    <source>
        <dbReference type="Proteomes" id="UP000678499"/>
    </source>
</evidence>
<dbReference type="EMBL" id="CAJPEX010000049">
    <property type="protein sequence ID" value="CAG0912794.1"/>
    <property type="molecule type" value="Genomic_DNA"/>
</dbReference>
<dbReference type="EMBL" id="OA882086">
    <property type="protein sequence ID" value="CAD7272642.1"/>
    <property type="molecule type" value="Genomic_DNA"/>
</dbReference>
<sequence length="390" mass="44708">MLRTWSVGKWLCANRNSARCVASLAVPTESQPVYKPVQFLTDETNPVKHGDNHLGMFYRMPDQDFERLFSVYQMCMPRYLEQSKALGGTFVMVRRPAVEIIQRLEKTDLSRPAIRYMLYGRYGAGKKLTMTHVLHYAYTSNWVVVNVPHPRHWFKYRMEFNPSASDETLLDIPFIGAKLLAHFKSQNLSHFSTLRTTKPHEITKRQVIPEGAPLMELVDLGIQRVKHSNVVVNTLLGELKTLATKGECKVMVLIGGVNFFFQGTNHRKPDRSLYDVWDFSLARSLFSMVQSDWNGGAIVSSLCVSSNSLNHRESHYPRYLLGRDGFEKLDPFLPVRVDNYSEQEFESCMDFYINKKWLVKPAAKTPIGRKELAFVSAYNPLALNEISEGI</sequence>
<reference evidence="8" key="1">
    <citation type="submission" date="2020-11" db="EMBL/GenBank/DDBJ databases">
        <authorList>
            <person name="Tran Van P."/>
        </authorList>
    </citation>
    <scope>NUCLEOTIDE SEQUENCE</scope>
</reference>
<organism evidence="8">
    <name type="scientific">Notodromas monacha</name>
    <dbReference type="NCBI Taxonomy" id="399045"/>
    <lineage>
        <taxon>Eukaryota</taxon>
        <taxon>Metazoa</taxon>
        <taxon>Ecdysozoa</taxon>
        <taxon>Arthropoda</taxon>
        <taxon>Crustacea</taxon>
        <taxon>Oligostraca</taxon>
        <taxon>Ostracoda</taxon>
        <taxon>Podocopa</taxon>
        <taxon>Podocopida</taxon>
        <taxon>Cypridocopina</taxon>
        <taxon>Cypridoidea</taxon>
        <taxon>Cyprididae</taxon>
        <taxon>Notodromas</taxon>
    </lineage>
</organism>
<name>A0A7R9BE51_9CRUS</name>
<dbReference type="Pfam" id="PF10236">
    <property type="entry name" value="DAP3"/>
    <property type="match status" value="1"/>
</dbReference>
<keyword evidence="9" id="KW-1185">Reference proteome</keyword>
<keyword evidence="4" id="KW-0689">Ribosomal protein</keyword>
<accession>A0A7R9BE51</accession>
<evidence type="ECO:0000256" key="7">
    <source>
        <dbReference type="ARBA" id="ARBA00035140"/>
    </source>
</evidence>
<dbReference type="PANTHER" id="PTHR12810">
    <property type="entry name" value="MITOCHONDRIAL 28S RIBOSOMAL PROTEIN S29"/>
    <property type="match status" value="1"/>
</dbReference>
<evidence type="ECO:0000256" key="3">
    <source>
        <dbReference type="ARBA" id="ARBA00022946"/>
    </source>
</evidence>
<evidence type="ECO:0000313" key="8">
    <source>
        <dbReference type="EMBL" id="CAD7272642.1"/>
    </source>
</evidence>
<protein>
    <recommendedName>
        <fullName evidence="7">Small ribosomal subunit protein mS29</fullName>
    </recommendedName>
</protein>
<evidence type="ECO:0000256" key="6">
    <source>
        <dbReference type="ARBA" id="ARBA00023274"/>
    </source>
</evidence>
<keyword evidence="5" id="KW-0496">Mitochondrion</keyword>
<dbReference type="AlphaFoldDB" id="A0A7R9BE51"/>